<feature type="site" description="Transition state stabilizer" evidence="9">
    <location>
        <position position="18"/>
    </location>
</feature>
<comment type="function">
    <text evidence="9">Reversibly transfers an adenylyl group from ATP to 4'-phosphopantetheine, yielding dephospho-CoA (dPCoA) and pyrophosphate.</text>
</comment>
<keyword evidence="6 9" id="KW-0460">Magnesium</keyword>
<dbReference type="FunCoup" id="A0A395JV38">
    <property type="interactions" value="448"/>
</dbReference>
<evidence type="ECO:0000256" key="3">
    <source>
        <dbReference type="ARBA" id="ARBA00022695"/>
    </source>
</evidence>
<dbReference type="PANTHER" id="PTHR21342:SF1">
    <property type="entry name" value="PHOSPHOPANTETHEINE ADENYLYLTRANSFERASE"/>
    <property type="match status" value="1"/>
</dbReference>
<dbReference type="InterPro" id="IPR001980">
    <property type="entry name" value="PPAT"/>
</dbReference>
<dbReference type="HAMAP" id="MF_00151">
    <property type="entry name" value="PPAT_bact"/>
    <property type="match status" value="1"/>
</dbReference>
<dbReference type="Gene3D" id="3.40.50.620">
    <property type="entry name" value="HUPs"/>
    <property type="match status" value="1"/>
</dbReference>
<dbReference type="UniPathway" id="UPA00241">
    <property type="reaction ID" value="UER00355"/>
</dbReference>
<sequence>MKKIAIYPGTFDPITNGHLDLVARAEQIFDEVIIAVSDNPRKNPLFSTAERVAMVDEAVEHIPHVRVESFDDLLVNFVVRKNAKFVIRGLRAVSDFEYEFQLASANRRLNSNVETIFLTPLEANYFISSSLVREISYYQGDISSFVPSHVEQAMQVKWANTDTPKSKNS</sequence>
<feature type="binding site" evidence="9">
    <location>
        <position position="74"/>
    </location>
    <ligand>
        <name>substrate</name>
    </ligand>
</feature>
<keyword evidence="3 9" id="KW-0548">Nucleotidyltransferase</keyword>
<evidence type="ECO:0000256" key="5">
    <source>
        <dbReference type="ARBA" id="ARBA00022840"/>
    </source>
</evidence>
<dbReference type="InterPro" id="IPR004821">
    <property type="entry name" value="Cyt_trans-like"/>
</dbReference>
<comment type="subunit">
    <text evidence="9">Homohexamer.</text>
</comment>
<dbReference type="RefSeq" id="WP_113952988.1">
    <property type="nucleotide sequence ID" value="NZ_QNRT01000001.1"/>
</dbReference>
<comment type="similarity">
    <text evidence="9">Belongs to the bacterial CoaD family.</text>
</comment>
<feature type="binding site" evidence="9">
    <location>
        <begin position="89"/>
        <end position="91"/>
    </location>
    <ligand>
        <name>ATP</name>
        <dbReference type="ChEBI" id="CHEBI:30616"/>
    </ligand>
</feature>
<feature type="binding site" evidence="9">
    <location>
        <position position="18"/>
    </location>
    <ligand>
        <name>ATP</name>
        <dbReference type="ChEBI" id="CHEBI:30616"/>
    </ligand>
</feature>
<feature type="binding site" evidence="9">
    <location>
        <begin position="10"/>
        <end position="11"/>
    </location>
    <ligand>
        <name>ATP</name>
        <dbReference type="ChEBI" id="CHEBI:30616"/>
    </ligand>
</feature>
<dbReference type="Proteomes" id="UP000253083">
    <property type="component" value="Unassembled WGS sequence"/>
</dbReference>
<keyword evidence="2 9" id="KW-0808">Transferase</keyword>
<reference evidence="11 12" key="1">
    <citation type="submission" date="2018-06" db="EMBL/GenBank/DDBJ databases">
        <title>Genomic Encyclopedia of Type Strains, Phase IV (KMG-IV): sequencing the most valuable type-strain genomes for metagenomic binning, comparative biology and taxonomic classification.</title>
        <authorList>
            <person name="Goeker M."/>
        </authorList>
    </citation>
    <scope>NUCLEOTIDE SEQUENCE [LARGE SCALE GENOMIC DNA]</scope>
    <source>
        <strain evidence="11 12">DSM 24032</strain>
    </source>
</reference>
<keyword evidence="7 9" id="KW-0173">Coenzyme A biosynthesis</keyword>
<dbReference type="GO" id="GO:0015937">
    <property type="term" value="P:coenzyme A biosynthetic process"/>
    <property type="evidence" value="ECO:0007669"/>
    <property type="project" value="UniProtKB-UniRule"/>
</dbReference>
<evidence type="ECO:0000313" key="12">
    <source>
        <dbReference type="Proteomes" id="UP000253083"/>
    </source>
</evidence>
<keyword evidence="5 9" id="KW-0067">ATP-binding</keyword>
<comment type="catalytic activity">
    <reaction evidence="8 9">
        <text>(R)-4'-phosphopantetheine + ATP + H(+) = 3'-dephospho-CoA + diphosphate</text>
        <dbReference type="Rhea" id="RHEA:19801"/>
        <dbReference type="ChEBI" id="CHEBI:15378"/>
        <dbReference type="ChEBI" id="CHEBI:30616"/>
        <dbReference type="ChEBI" id="CHEBI:33019"/>
        <dbReference type="ChEBI" id="CHEBI:57328"/>
        <dbReference type="ChEBI" id="CHEBI:61723"/>
        <dbReference type="EC" id="2.7.7.3"/>
    </reaction>
</comment>
<feature type="binding site" evidence="9">
    <location>
        <position position="99"/>
    </location>
    <ligand>
        <name>ATP</name>
        <dbReference type="ChEBI" id="CHEBI:30616"/>
    </ligand>
</feature>
<dbReference type="InterPro" id="IPR014729">
    <property type="entry name" value="Rossmann-like_a/b/a_fold"/>
</dbReference>
<dbReference type="EC" id="2.7.7.3" evidence="9"/>
<dbReference type="NCBIfam" id="TIGR01510">
    <property type="entry name" value="coaD_prev_kdtB"/>
    <property type="match status" value="1"/>
</dbReference>
<evidence type="ECO:0000256" key="4">
    <source>
        <dbReference type="ARBA" id="ARBA00022741"/>
    </source>
</evidence>
<dbReference type="PRINTS" id="PR01020">
    <property type="entry name" value="LPSBIOSNTHSS"/>
</dbReference>
<organism evidence="11 12">
    <name type="scientific">Arenicella xantha</name>
    <dbReference type="NCBI Taxonomy" id="644221"/>
    <lineage>
        <taxon>Bacteria</taxon>
        <taxon>Pseudomonadati</taxon>
        <taxon>Pseudomonadota</taxon>
        <taxon>Gammaproteobacteria</taxon>
        <taxon>Arenicellales</taxon>
        <taxon>Arenicellaceae</taxon>
        <taxon>Arenicella</taxon>
    </lineage>
</organism>
<keyword evidence="4 9" id="KW-0547">Nucleotide-binding</keyword>
<dbReference type="AlphaFoldDB" id="A0A395JV38"/>
<dbReference type="EMBL" id="QNRT01000001">
    <property type="protein sequence ID" value="RBP53418.1"/>
    <property type="molecule type" value="Genomic_DNA"/>
</dbReference>
<evidence type="ECO:0000256" key="9">
    <source>
        <dbReference type="HAMAP-Rule" id="MF_00151"/>
    </source>
</evidence>
<accession>A0A395JV38</accession>
<evidence type="ECO:0000256" key="1">
    <source>
        <dbReference type="ARBA" id="ARBA00022490"/>
    </source>
</evidence>
<dbReference type="CDD" id="cd02163">
    <property type="entry name" value="PPAT"/>
    <property type="match status" value="1"/>
</dbReference>
<dbReference type="GO" id="GO:0005737">
    <property type="term" value="C:cytoplasm"/>
    <property type="evidence" value="ECO:0007669"/>
    <property type="project" value="UniProtKB-SubCell"/>
</dbReference>
<evidence type="ECO:0000256" key="6">
    <source>
        <dbReference type="ARBA" id="ARBA00022842"/>
    </source>
</evidence>
<gene>
    <name evidence="9" type="primary">coaD</name>
    <name evidence="11" type="ORF">DFR28_101804</name>
</gene>
<comment type="subcellular location">
    <subcellularLocation>
        <location evidence="9">Cytoplasm</location>
    </subcellularLocation>
</comment>
<evidence type="ECO:0000256" key="7">
    <source>
        <dbReference type="ARBA" id="ARBA00022993"/>
    </source>
</evidence>
<feature type="binding site" evidence="9">
    <location>
        <position position="88"/>
    </location>
    <ligand>
        <name>substrate</name>
    </ligand>
</feature>
<keyword evidence="1 9" id="KW-0963">Cytoplasm</keyword>
<evidence type="ECO:0000256" key="2">
    <source>
        <dbReference type="ARBA" id="ARBA00022679"/>
    </source>
</evidence>
<feature type="domain" description="Cytidyltransferase-like" evidence="10">
    <location>
        <begin position="6"/>
        <end position="134"/>
    </location>
</feature>
<comment type="pathway">
    <text evidence="9">Cofactor biosynthesis; coenzyme A biosynthesis; CoA from (R)-pantothenate: step 4/5.</text>
</comment>
<dbReference type="NCBIfam" id="TIGR00125">
    <property type="entry name" value="cyt_tran_rel"/>
    <property type="match status" value="1"/>
</dbReference>
<feature type="binding site" evidence="9">
    <location>
        <position position="42"/>
    </location>
    <ligand>
        <name>substrate</name>
    </ligand>
</feature>
<feature type="binding site" evidence="9">
    <location>
        <position position="10"/>
    </location>
    <ligand>
        <name>substrate</name>
    </ligand>
</feature>
<evidence type="ECO:0000256" key="8">
    <source>
        <dbReference type="ARBA" id="ARBA00029346"/>
    </source>
</evidence>
<dbReference type="PANTHER" id="PTHR21342">
    <property type="entry name" value="PHOSPHOPANTETHEINE ADENYLYLTRANSFERASE"/>
    <property type="match status" value="1"/>
</dbReference>
<evidence type="ECO:0000259" key="10">
    <source>
        <dbReference type="Pfam" id="PF01467"/>
    </source>
</evidence>
<dbReference type="OrthoDB" id="9806661at2"/>
<proteinExistence type="inferred from homology"/>
<protein>
    <recommendedName>
        <fullName evidence="9">Phosphopantetheine adenylyltransferase</fullName>
        <ecNumber evidence="9">2.7.7.3</ecNumber>
    </recommendedName>
    <alternativeName>
        <fullName evidence="9">Dephospho-CoA pyrophosphorylase</fullName>
    </alternativeName>
    <alternativeName>
        <fullName evidence="9">Pantetheine-phosphate adenylyltransferase</fullName>
        <shortName evidence="9">PPAT</shortName>
    </alternativeName>
</protein>
<comment type="cofactor">
    <cofactor evidence="9">
        <name>Mg(2+)</name>
        <dbReference type="ChEBI" id="CHEBI:18420"/>
    </cofactor>
</comment>
<dbReference type="GO" id="GO:0005524">
    <property type="term" value="F:ATP binding"/>
    <property type="evidence" value="ECO:0007669"/>
    <property type="project" value="UniProtKB-KW"/>
</dbReference>
<dbReference type="Pfam" id="PF01467">
    <property type="entry name" value="CTP_transf_like"/>
    <property type="match status" value="1"/>
</dbReference>
<keyword evidence="12" id="KW-1185">Reference proteome</keyword>
<dbReference type="SUPFAM" id="SSF52374">
    <property type="entry name" value="Nucleotidylyl transferase"/>
    <property type="match status" value="1"/>
</dbReference>
<dbReference type="InParanoid" id="A0A395JV38"/>
<comment type="caution">
    <text evidence="11">The sequence shown here is derived from an EMBL/GenBank/DDBJ whole genome shotgun (WGS) entry which is preliminary data.</text>
</comment>
<dbReference type="GO" id="GO:0004595">
    <property type="term" value="F:pantetheine-phosphate adenylyltransferase activity"/>
    <property type="evidence" value="ECO:0007669"/>
    <property type="project" value="UniProtKB-UniRule"/>
</dbReference>
<name>A0A395JV38_9GAMM</name>
<evidence type="ECO:0000313" key="11">
    <source>
        <dbReference type="EMBL" id="RBP53418.1"/>
    </source>
</evidence>
<feature type="binding site" evidence="9">
    <location>
        <begin position="124"/>
        <end position="130"/>
    </location>
    <ligand>
        <name>ATP</name>
        <dbReference type="ChEBI" id="CHEBI:30616"/>
    </ligand>
</feature>